<keyword evidence="4" id="KW-0560">Oxidoreductase</keyword>
<dbReference type="GO" id="GO:0005506">
    <property type="term" value="F:iron ion binding"/>
    <property type="evidence" value="ECO:0007669"/>
    <property type="project" value="InterPro"/>
</dbReference>
<dbReference type="GO" id="GO:0006082">
    <property type="term" value="P:organic acid metabolic process"/>
    <property type="evidence" value="ECO:0007669"/>
    <property type="project" value="TreeGrafter"/>
</dbReference>
<dbReference type="GO" id="GO:0006805">
    <property type="term" value="P:xenobiotic metabolic process"/>
    <property type="evidence" value="ECO:0007669"/>
    <property type="project" value="TreeGrafter"/>
</dbReference>
<dbReference type="Gene3D" id="1.10.630.10">
    <property type="entry name" value="Cytochrome P450"/>
    <property type="match status" value="1"/>
</dbReference>
<dbReference type="GO" id="GO:0005737">
    <property type="term" value="C:cytoplasm"/>
    <property type="evidence" value="ECO:0007669"/>
    <property type="project" value="TreeGrafter"/>
</dbReference>
<reference evidence="6" key="1">
    <citation type="submission" date="2022-11" db="UniProtKB">
        <authorList>
            <consortium name="WormBaseParasite"/>
        </authorList>
    </citation>
    <scope>IDENTIFICATION</scope>
</reference>
<name>A0A914EMX7_9BILA</name>
<accession>A0A914EMX7</accession>
<keyword evidence="5" id="KW-1185">Reference proteome</keyword>
<evidence type="ECO:0000313" key="6">
    <source>
        <dbReference type="WBParaSite" id="ACRNAN_scaffold9378.g21076.t1"/>
    </source>
</evidence>
<dbReference type="InterPro" id="IPR050182">
    <property type="entry name" value="Cytochrome_P450_fam2"/>
</dbReference>
<keyword evidence="3" id="KW-0408">Iron</keyword>
<proteinExistence type="inferred from homology"/>
<dbReference type="WBParaSite" id="ACRNAN_scaffold9378.g21076.t1">
    <property type="protein sequence ID" value="ACRNAN_scaffold9378.g21076.t1"/>
    <property type="gene ID" value="ACRNAN_scaffold9378.g21076"/>
</dbReference>
<dbReference type="SUPFAM" id="SSF48264">
    <property type="entry name" value="Cytochrome P450"/>
    <property type="match status" value="1"/>
</dbReference>
<protein>
    <submittedName>
        <fullName evidence="6">Cytochrome P450</fullName>
    </submittedName>
</protein>
<dbReference type="AlphaFoldDB" id="A0A914EMX7"/>
<dbReference type="PANTHER" id="PTHR24300">
    <property type="entry name" value="CYTOCHROME P450 508A4-RELATED"/>
    <property type="match status" value="1"/>
</dbReference>
<dbReference type="Pfam" id="PF00067">
    <property type="entry name" value="p450"/>
    <property type="match status" value="1"/>
</dbReference>
<dbReference type="GO" id="GO:0020037">
    <property type="term" value="F:heme binding"/>
    <property type="evidence" value="ECO:0007669"/>
    <property type="project" value="InterPro"/>
</dbReference>
<dbReference type="PRINTS" id="PR00463">
    <property type="entry name" value="EP450I"/>
</dbReference>
<evidence type="ECO:0000256" key="3">
    <source>
        <dbReference type="ARBA" id="ARBA00023004"/>
    </source>
</evidence>
<dbReference type="InterPro" id="IPR002401">
    <property type="entry name" value="Cyt_P450_E_grp-I"/>
</dbReference>
<organism evidence="5 6">
    <name type="scientific">Acrobeloides nanus</name>
    <dbReference type="NCBI Taxonomy" id="290746"/>
    <lineage>
        <taxon>Eukaryota</taxon>
        <taxon>Metazoa</taxon>
        <taxon>Ecdysozoa</taxon>
        <taxon>Nematoda</taxon>
        <taxon>Chromadorea</taxon>
        <taxon>Rhabditida</taxon>
        <taxon>Tylenchina</taxon>
        <taxon>Cephalobomorpha</taxon>
        <taxon>Cephaloboidea</taxon>
        <taxon>Cephalobidae</taxon>
        <taxon>Acrobeloides</taxon>
    </lineage>
</organism>
<evidence type="ECO:0000256" key="2">
    <source>
        <dbReference type="ARBA" id="ARBA00022723"/>
    </source>
</evidence>
<evidence type="ECO:0000256" key="1">
    <source>
        <dbReference type="ARBA" id="ARBA00010617"/>
    </source>
</evidence>
<keyword evidence="2" id="KW-0479">Metal-binding</keyword>
<dbReference type="InterPro" id="IPR036396">
    <property type="entry name" value="Cyt_P450_sf"/>
</dbReference>
<evidence type="ECO:0000313" key="5">
    <source>
        <dbReference type="Proteomes" id="UP000887540"/>
    </source>
</evidence>
<dbReference type="InterPro" id="IPR001128">
    <property type="entry name" value="Cyt_P450"/>
</dbReference>
<evidence type="ECO:0000256" key="4">
    <source>
        <dbReference type="ARBA" id="ARBA00023033"/>
    </source>
</evidence>
<comment type="similarity">
    <text evidence="1">Belongs to the cytochrome P450 family.</text>
</comment>
<dbReference type="PANTHER" id="PTHR24300:SF375">
    <property type="entry name" value="CYTOCHROME P450 FAMILY"/>
    <property type="match status" value="1"/>
</dbReference>
<sequence length="267" mass="30878">MDLYTQSGLVTYQLYVSPNILPSSRVLSTMPSRMWIDIDMRLSFELLEILEEVSYMLASIKNDVSKSDELEIKTYFEIASGSIINAMLFGTRFDETNLQDLYNVKTSLAKCIHLFMHPALIIAATFPNTVGKLPFFRGYIDKLMKHAGVMFGYFDKQIEQHEKCFDPNSVEEDGKDFVEVYLKEIYKMKDKDGHYFTKPQLRNLCLDLWAGAFENIANTFAWAMLYLIYNPEVQRKIHEELDAVISSDRLVTLGDKTQLPYMNAFIC</sequence>
<dbReference type="GO" id="GO:0016712">
    <property type="term" value="F:oxidoreductase activity, acting on paired donors, with incorporation or reduction of molecular oxygen, reduced flavin or flavoprotein as one donor, and incorporation of one atom of oxygen"/>
    <property type="evidence" value="ECO:0007669"/>
    <property type="project" value="TreeGrafter"/>
</dbReference>
<keyword evidence="4" id="KW-0503">Monooxygenase</keyword>
<dbReference type="Proteomes" id="UP000887540">
    <property type="component" value="Unplaced"/>
</dbReference>